<evidence type="ECO:0000313" key="1">
    <source>
        <dbReference type="EMBL" id="OGZ12136.1"/>
    </source>
</evidence>
<sequence>MQAEIHTRAETALRNSIKEIFGTPAQETNSESEYAKLGCTLMVVLPDEATFGRSLATATSRYSFDKKLKKLKRSQQEIADEYGLQPIGDGPKAAAGGVFVICLGYETEYARSLQAQGEQKNSR</sequence>
<accession>A0A1G2DEY7</accession>
<reference evidence="1 2" key="1">
    <citation type="journal article" date="2016" name="Nat. Commun.">
        <title>Thousands of microbial genomes shed light on interconnected biogeochemical processes in an aquifer system.</title>
        <authorList>
            <person name="Anantharaman K."/>
            <person name="Brown C.T."/>
            <person name="Hug L.A."/>
            <person name="Sharon I."/>
            <person name="Castelle C.J."/>
            <person name="Probst A.J."/>
            <person name="Thomas B.C."/>
            <person name="Singh A."/>
            <person name="Wilkins M.J."/>
            <person name="Karaoz U."/>
            <person name="Brodie E.L."/>
            <person name="Williams K.H."/>
            <person name="Hubbard S.S."/>
            <person name="Banfield J.F."/>
        </authorList>
    </citation>
    <scope>NUCLEOTIDE SEQUENCE [LARGE SCALE GENOMIC DNA]</scope>
</reference>
<comment type="caution">
    <text evidence="1">The sequence shown here is derived from an EMBL/GenBank/DDBJ whole genome shotgun (WGS) entry which is preliminary data.</text>
</comment>
<dbReference type="AlphaFoldDB" id="A0A1G2DEY7"/>
<organism evidence="1 2">
    <name type="scientific">Candidatus Lloydbacteria bacterium RIFCSPLOWO2_01_FULL_50_20</name>
    <dbReference type="NCBI Taxonomy" id="1798665"/>
    <lineage>
        <taxon>Bacteria</taxon>
        <taxon>Candidatus Lloydiibacteriota</taxon>
    </lineage>
</organism>
<name>A0A1G2DEY7_9BACT</name>
<evidence type="ECO:0000313" key="2">
    <source>
        <dbReference type="Proteomes" id="UP000178534"/>
    </source>
</evidence>
<dbReference type="EMBL" id="MHLP01000027">
    <property type="protein sequence ID" value="OGZ12136.1"/>
    <property type="molecule type" value="Genomic_DNA"/>
</dbReference>
<dbReference type="Proteomes" id="UP000178534">
    <property type="component" value="Unassembled WGS sequence"/>
</dbReference>
<proteinExistence type="predicted"/>
<protein>
    <submittedName>
        <fullName evidence="1">Uncharacterized protein</fullName>
    </submittedName>
</protein>
<dbReference type="STRING" id="1798665.A2942_02595"/>
<gene>
    <name evidence="1" type="ORF">A2942_02595</name>
</gene>